<name>A0A9P4MUD3_9PLEO</name>
<dbReference type="Proteomes" id="UP000800093">
    <property type="component" value="Unassembled WGS sequence"/>
</dbReference>
<evidence type="ECO:0000313" key="1">
    <source>
        <dbReference type="EMBL" id="KAF2257685.1"/>
    </source>
</evidence>
<evidence type="ECO:0000313" key="2">
    <source>
        <dbReference type="Proteomes" id="UP000800093"/>
    </source>
</evidence>
<dbReference type="EMBL" id="ML986875">
    <property type="protein sequence ID" value="KAF2257685.1"/>
    <property type="molecule type" value="Genomic_DNA"/>
</dbReference>
<proteinExistence type="predicted"/>
<dbReference type="AlphaFoldDB" id="A0A9P4MUD3"/>
<accession>A0A9P4MUD3</accession>
<protein>
    <submittedName>
        <fullName evidence="1">Uncharacterized protein</fullName>
    </submittedName>
</protein>
<reference evidence="2" key="1">
    <citation type="journal article" date="2020" name="Stud. Mycol.">
        <title>101 Dothideomycetes genomes: A test case for predicting lifestyles and emergence of pathogens.</title>
        <authorList>
            <person name="Haridas S."/>
            <person name="Albert R."/>
            <person name="Binder M."/>
            <person name="Bloem J."/>
            <person name="LaButti K."/>
            <person name="Salamov A."/>
            <person name="Andreopoulos B."/>
            <person name="Baker S."/>
            <person name="Barry K."/>
            <person name="Bills G."/>
            <person name="Bluhm B."/>
            <person name="Cannon C."/>
            <person name="Castanera R."/>
            <person name="Culley D."/>
            <person name="Daum C."/>
            <person name="Ezra D."/>
            <person name="Gonzalez J."/>
            <person name="Henrissat B."/>
            <person name="Kuo A."/>
            <person name="Liang C."/>
            <person name="Lipzen A."/>
            <person name="Lutzoni F."/>
            <person name="Magnuson J."/>
            <person name="Mondo S."/>
            <person name="Nolan M."/>
            <person name="Ohm R."/>
            <person name="Pangilinan J."/>
            <person name="Park H.-J."/>
            <person name="Ramirez L."/>
            <person name="Alfaro M."/>
            <person name="Sun H."/>
            <person name="Tritt A."/>
            <person name="Yoshinaga Y."/>
            <person name="Zwiers L.-H."/>
            <person name="Turgeon B."/>
            <person name="Goodwin S."/>
            <person name="Spatafora J."/>
            <person name="Crous P."/>
            <person name="Grigoriev I."/>
        </authorList>
    </citation>
    <scope>NUCLEOTIDE SEQUENCE [LARGE SCALE GENOMIC DNA]</scope>
    <source>
        <strain evidence="2">CBS 304.66</strain>
    </source>
</reference>
<sequence length="109" mass="12910">MIAVYNGGISIPLQDFILNFAATNWRYLQFMELPKKLRLLVLWHILGGWICLKNRGSRYAGNWRVTLGKGQNDIPSPYCRDEDEWDKEMTNKERLLRPYPNYSIFRVSK</sequence>
<gene>
    <name evidence="1" type="ORF">CC78DRAFT_588153</name>
</gene>
<comment type="caution">
    <text evidence="1">The sequence shown here is derived from an EMBL/GenBank/DDBJ whole genome shotgun (WGS) entry which is preliminary data.</text>
</comment>
<keyword evidence="2" id="KW-1185">Reference proteome</keyword>
<organism evidence="1 2">
    <name type="scientific">Lojkania enalia</name>
    <dbReference type="NCBI Taxonomy" id="147567"/>
    <lineage>
        <taxon>Eukaryota</taxon>
        <taxon>Fungi</taxon>
        <taxon>Dikarya</taxon>
        <taxon>Ascomycota</taxon>
        <taxon>Pezizomycotina</taxon>
        <taxon>Dothideomycetes</taxon>
        <taxon>Pleosporomycetidae</taxon>
        <taxon>Pleosporales</taxon>
        <taxon>Pleosporales incertae sedis</taxon>
        <taxon>Lojkania</taxon>
    </lineage>
</organism>